<keyword evidence="12" id="KW-0732">Signal</keyword>
<dbReference type="Gene3D" id="3.40.30.10">
    <property type="entry name" value="Glutaredoxin"/>
    <property type="match status" value="1"/>
</dbReference>
<comment type="function">
    <text evidence="1">Thiol-specific peroxidase that catalyzes the reduction of hydrogen peroxide and organic hydroperoxides to water and alcohols, respectively. Plays a role in cell protection against oxidative stress by detoxifying peroxides and as sensor of hydrogen peroxide-mediated signaling events.</text>
</comment>
<dbReference type="EC" id="1.11.1.24" evidence="2"/>
<gene>
    <name evidence="14" type="ORF">GCM10011386_12140</name>
</gene>
<dbReference type="PROSITE" id="PS51257">
    <property type="entry name" value="PROKAR_LIPOPROTEIN"/>
    <property type="match status" value="1"/>
</dbReference>
<dbReference type="SUPFAM" id="SSF52833">
    <property type="entry name" value="Thioredoxin-like"/>
    <property type="match status" value="1"/>
</dbReference>
<evidence type="ECO:0000259" key="13">
    <source>
        <dbReference type="PROSITE" id="PS51352"/>
    </source>
</evidence>
<keyword evidence="3" id="KW-0575">Peroxidase</keyword>
<evidence type="ECO:0000313" key="14">
    <source>
        <dbReference type="EMBL" id="GGC21740.1"/>
    </source>
</evidence>
<comment type="similarity">
    <text evidence="9">Belongs to the peroxiredoxin family. BCP/PrxQ subfamily.</text>
</comment>
<evidence type="ECO:0000256" key="6">
    <source>
        <dbReference type="ARBA" id="ARBA00023157"/>
    </source>
</evidence>
<evidence type="ECO:0000313" key="15">
    <source>
        <dbReference type="Proteomes" id="UP000597338"/>
    </source>
</evidence>
<dbReference type="InterPro" id="IPR036249">
    <property type="entry name" value="Thioredoxin-like_sf"/>
</dbReference>
<dbReference type="CDD" id="cd03017">
    <property type="entry name" value="PRX_BCP"/>
    <property type="match status" value="1"/>
</dbReference>
<keyword evidence="15" id="KW-1185">Reference proteome</keyword>
<evidence type="ECO:0000256" key="7">
    <source>
        <dbReference type="ARBA" id="ARBA00023284"/>
    </source>
</evidence>
<protein>
    <recommendedName>
        <fullName evidence="2">thioredoxin-dependent peroxiredoxin</fullName>
        <ecNumber evidence="2">1.11.1.24</ecNumber>
    </recommendedName>
    <alternativeName>
        <fullName evidence="8">Thioredoxin peroxidase</fullName>
    </alternativeName>
    <alternativeName>
        <fullName evidence="10">Thioredoxin-dependent peroxiredoxin Bcp</fullName>
    </alternativeName>
</protein>
<feature type="signal peptide" evidence="12">
    <location>
        <begin position="1"/>
        <end position="22"/>
    </location>
</feature>
<keyword evidence="6" id="KW-1015">Disulfide bond</keyword>
<keyword evidence="5" id="KW-0560">Oxidoreductase</keyword>
<dbReference type="EMBL" id="BMIK01000002">
    <property type="protein sequence ID" value="GGC21740.1"/>
    <property type="molecule type" value="Genomic_DNA"/>
</dbReference>
<evidence type="ECO:0000256" key="11">
    <source>
        <dbReference type="ARBA" id="ARBA00049091"/>
    </source>
</evidence>
<sequence length="184" mass="20294">MNKLLKMTLIAWVAVGTAIACAQEDGKKSNHMETLEIGDQVPHFVLKDQNGRDVDIADYMGKKKLVIYFYPKDESPGCTKQACAIRDHFTDYTDAGALVIGINSGSVASHKAFAENHGLPFMLLSDPGNRVLKLFGVKNVLFLTGRETFVVGLDGKIAFRYRALMNATAHNDKVLEFLKTSDAR</sequence>
<keyword evidence="7" id="KW-0676">Redox-active center</keyword>
<keyword evidence="4" id="KW-0049">Antioxidant</keyword>
<dbReference type="InterPro" id="IPR050924">
    <property type="entry name" value="Peroxiredoxin_BCP/PrxQ"/>
</dbReference>
<accession>A0ABQ1LFZ4</accession>
<proteinExistence type="inferred from homology"/>
<evidence type="ECO:0000256" key="2">
    <source>
        <dbReference type="ARBA" id="ARBA00013017"/>
    </source>
</evidence>
<feature type="chain" id="PRO_5047399925" description="thioredoxin-dependent peroxiredoxin" evidence="12">
    <location>
        <begin position="23"/>
        <end position="184"/>
    </location>
</feature>
<dbReference type="PROSITE" id="PS51352">
    <property type="entry name" value="THIOREDOXIN_2"/>
    <property type="match status" value="1"/>
</dbReference>
<evidence type="ECO:0000256" key="4">
    <source>
        <dbReference type="ARBA" id="ARBA00022862"/>
    </source>
</evidence>
<organism evidence="14 15">
    <name type="scientific">Parapedobacter defluvii</name>
    <dbReference type="NCBI Taxonomy" id="2045106"/>
    <lineage>
        <taxon>Bacteria</taxon>
        <taxon>Pseudomonadati</taxon>
        <taxon>Bacteroidota</taxon>
        <taxon>Sphingobacteriia</taxon>
        <taxon>Sphingobacteriales</taxon>
        <taxon>Sphingobacteriaceae</taxon>
        <taxon>Parapedobacter</taxon>
    </lineage>
</organism>
<dbReference type="PANTHER" id="PTHR42801">
    <property type="entry name" value="THIOREDOXIN-DEPENDENT PEROXIDE REDUCTASE"/>
    <property type="match status" value="1"/>
</dbReference>
<comment type="catalytic activity">
    <reaction evidence="11">
        <text>a hydroperoxide + [thioredoxin]-dithiol = an alcohol + [thioredoxin]-disulfide + H2O</text>
        <dbReference type="Rhea" id="RHEA:62620"/>
        <dbReference type="Rhea" id="RHEA-COMP:10698"/>
        <dbReference type="Rhea" id="RHEA-COMP:10700"/>
        <dbReference type="ChEBI" id="CHEBI:15377"/>
        <dbReference type="ChEBI" id="CHEBI:29950"/>
        <dbReference type="ChEBI" id="CHEBI:30879"/>
        <dbReference type="ChEBI" id="CHEBI:35924"/>
        <dbReference type="ChEBI" id="CHEBI:50058"/>
        <dbReference type="EC" id="1.11.1.24"/>
    </reaction>
</comment>
<dbReference type="InterPro" id="IPR000866">
    <property type="entry name" value="AhpC/TSA"/>
</dbReference>
<evidence type="ECO:0000256" key="3">
    <source>
        <dbReference type="ARBA" id="ARBA00022559"/>
    </source>
</evidence>
<dbReference type="Proteomes" id="UP000597338">
    <property type="component" value="Unassembled WGS sequence"/>
</dbReference>
<name>A0ABQ1LFZ4_9SPHI</name>
<comment type="caution">
    <text evidence="14">The sequence shown here is derived from an EMBL/GenBank/DDBJ whole genome shotgun (WGS) entry which is preliminary data.</text>
</comment>
<evidence type="ECO:0000256" key="9">
    <source>
        <dbReference type="ARBA" id="ARBA00038489"/>
    </source>
</evidence>
<feature type="domain" description="Thioredoxin" evidence="13">
    <location>
        <begin position="35"/>
        <end position="183"/>
    </location>
</feature>
<reference evidence="15" key="1">
    <citation type="journal article" date="2019" name="Int. J. Syst. Evol. Microbiol.">
        <title>The Global Catalogue of Microorganisms (GCM) 10K type strain sequencing project: providing services to taxonomists for standard genome sequencing and annotation.</title>
        <authorList>
            <consortium name="The Broad Institute Genomics Platform"/>
            <consortium name="The Broad Institute Genome Sequencing Center for Infectious Disease"/>
            <person name="Wu L."/>
            <person name="Ma J."/>
        </authorList>
    </citation>
    <scope>NUCLEOTIDE SEQUENCE [LARGE SCALE GENOMIC DNA]</scope>
    <source>
        <strain evidence="15">CGMCC 1.15342</strain>
    </source>
</reference>
<evidence type="ECO:0000256" key="5">
    <source>
        <dbReference type="ARBA" id="ARBA00023002"/>
    </source>
</evidence>
<evidence type="ECO:0000256" key="1">
    <source>
        <dbReference type="ARBA" id="ARBA00003330"/>
    </source>
</evidence>
<dbReference type="InterPro" id="IPR013766">
    <property type="entry name" value="Thioredoxin_domain"/>
</dbReference>
<dbReference type="RefSeq" id="WP_188748512.1">
    <property type="nucleotide sequence ID" value="NZ_BMIK01000002.1"/>
</dbReference>
<dbReference type="Pfam" id="PF00578">
    <property type="entry name" value="AhpC-TSA"/>
    <property type="match status" value="1"/>
</dbReference>
<evidence type="ECO:0000256" key="8">
    <source>
        <dbReference type="ARBA" id="ARBA00032824"/>
    </source>
</evidence>
<evidence type="ECO:0000256" key="10">
    <source>
        <dbReference type="ARBA" id="ARBA00042639"/>
    </source>
</evidence>
<dbReference type="PANTHER" id="PTHR42801:SF4">
    <property type="entry name" value="AHPC_TSA FAMILY PROTEIN"/>
    <property type="match status" value="1"/>
</dbReference>
<evidence type="ECO:0000256" key="12">
    <source>
        <dbReference type="SAM" id="SignalP"/>
    </source>
</evidence>